<dbReference type="EMBL" id="CAEZXO010000003">
    <property type="protein sequence ID" value="CAB4691073.1"/>
    <property type="molecule type" value="Genomic_DNA"/>
</dbReference>
<gene>
    <name evidence="3" type="ORF">UFOPK2510_00700</name>
    <name evidence="4" type="ORF">UFOPK2718_00911</name>
    <name evidence="5" type="ORF">UFOPK2936_01217</name>
    <name evidence="6" type="ORF">UFOPK3174_01317</name>
    <name evidence="7" type="ORF">UFOPK3779_01341</name>
    <name evidence="8" type="ORF">UFOPK3913_00900</name>
    <name evidence="2" type="ORF">UFOPK4107_00246</name>
    <name evidence="9" type="ORF">UFOPK4403_00436</name>
</gene>
<dbReference type="EMBL" id="CAEZZW010000007">
    <property type="protein sequence ID" value="CAB4785011.1"/>
    <property type="molecule type" value="Genomic_DNA"/>
</dbReference>
<dbReference type="CDD" id="cd00143">
    <property type="entry name" value="PP2Cc"/>
    <property type="match status" value="1"/>
</dbReference>
<dbReference type="EMBL" id="CAESAE010000002">
    <property type="protein sequence ID" value="CAB4331740.1"/>
    <property type="molecule type" value="Genomic_DNA"/>
</dbReference>
<dbReference type="EMBL" id="CAFABH010000028">
    <property type="protein sequence ID" value="CAB4832340.1"/>
    <property type="molecule type" value="Genomic_DNA"/>
</dbReference>
<dbReference type="EMBL" id="CAEZYM010000007">
    <property type="protein sequence ID" value="CAB4726139.1"/>
    <property type="molecule type" value="Genomic_DNA"/>
</dbReference>
<evidence type="ECO:0000313" key="4">
    <source>
        <dbReference type="EMBL" id="CAB4726139.1"/>
    </source>
</evidence>
<name>A0A6J6P351_9ZZZZ</name>
<dbReference type="Gene3D" id="3.60.40.10">
    <property type="entry name" value="PPM-type phosphatase domain"/>
    <property type="match status" value="1"/>
</dbReference>
<protein>
    <submittedName>
        <fullName evidence="3">Unannotated protein</fullName>
    </submittedName>
</protein>
<evidence type="ECO:0000313" key="6">
    <source>
        <dbReference type="EMBL" id="CAB4832340.1"/>
    </source>
</evidence>
<evidence type="ECO:0000313" key="2">
    <source>
        <dbReference type="EMBL" id="CAB4331740.1"/>
    </source>
</evidence>
<evidence type="ECO:0000259" key="1">
    <source>
        <dbReference type="PROSITE" id="PS51746"/>
    </source>
</evidence>
<dbReference type="InterPro" id="IPR036457">
    <property type="entry name" value="PPM-type-like_dom_sf"/>
</dbReference>
<accession>A0A6J6P351</accession>
<evidence type="ECO:0000313" key="5">
    <source>
        <dbReference type="EMBL" id="CAB4785011.1"/>
    </source>
</evidence>
<evidence type="ECO:0000313" key="9">
    <source>
        <dbReference type="EMBL" id="CAB5070674.1"/>
    </source>
</evidence>
<proteinExistence type="predicted"/>
<evidence type="ECO:0000313" key="3">
    <source>
        <dbReference type="EMBL" id="CAB4691073.1"/>
    </source>
</evidence>
<dbReference type="SMART" id="SM00332">
    <property type="entry name" value="PP2Cc"/>
    <property type="match status" value="1"/>
</dbReference>
<dbReference type="AlphaFoldDB" id="A0A6J6P351"/>
<dbReference type="EMBL" id="CAFBNH010000009">
    <property type="protein sequence ID" value="CAB4952971.1"/>
    <property type="molecule type" value="Genomic_DNA"/>
</dbReference>
<feature type="domain" description="PPM-type phosphatase" evidence="1">
    <location>
        <begin position="14"/>
        <end position="253"/>
    </location>
</feature>
<dbReference type="EMBL" id="CAFBQX010000002">
    <property type="protein sequence ID" value="CAB5070674.1"/>
    <property type="molecule type" value="Genomic_DNA"/>
</dbReference>
<reference evidence="3" key="1">
    <citation type="submission" date="2020-05" db="EMBL/GenBank/DDBJ databases">
        <authorList>
            <person name="Chiriac C."/>
            <person name="Salcher M."/>
            <person name="Ghai R."/>
            <person name="Kavagutti S V."/>
        </authorList>
    </citation>
    <scope>NUCLEOTIDE SEQUENCE</scope>
</reference>
<dbReference type="EMBL" id="CAFBOC010000008">
    <property type="protein sequence ID" value="CAB4977495.1"/>
    <property type="molecule type" value="Genomic_DNA"/>
</dbReference>
<dbReference type="Pfam" id="PF13672">
    <property type="entry name" value="PP2C_2"/>
    <property type="match status" value="1"/>
</dbReference>
<evidence type="ECO:0000313" key="7">
    <source>
        <dbReference type="EMBL" id="CAB4952971.1"/>
    </source>
</evidence>
<dbReference type="SMART" id="SM00331">
    <property type="entry name" value="PP2C_SIG"/>
    <property type="match status" value="1"/>
</dbReference>
<dbReference type="InterPro" id="IPR001932">
    <property type="entry name" value="PPM-type_phosphatase-like_dom"/>
</dbReference>
<dbReference type="PROSITE" id="PS51746">
    <property type="entry name" value="PPM_2"/>
    <property type="match status" value="1"/>
</dbReference>
<sequence>MTAQMSTQHVQAFAVSARSLIGLVRSGNEDAALVHPQLIAVADGMGGHAGGEVASSIAIKMLAELSNVVSKESIDSDSIEDLLLNSLHDINSEIGRIAGEDSDLLGMGTTLSALLLYRGLSGDQVALLHVGDSRCYRLRGNSLSQLSHDHTVLQELLDQGVVTPEEALEHPQRSYLTQALMGEKSLIPVLIVHDVDKSDRFLLCSDGLSGVLTEKEIKTGMKIGNRDDALTHLTDAAYVAGAPDNVTVVLADISEDGLVFEKILLGAAQ</sequence>
<dbReference type="SUPFAM" id="SSF81606">
    <property type="entry name" value="PP2C-like"/>
    <property type="match status" value="1"/>
</dbReference>
<evidence type="ECO:0000313" key="8">
    <source>
        <dbReference type="EMBL" id="CAB4977495.1"/>
    </source>
</evidence>
<organism evidence="3">
    <name type="scientific">freshwater metagenome</name>
    <dbReference type="NCBI Taxonomy" id="449393"/>
    <lineage>
        <taxon>unclassified sequences</taxon>
        <taxon>metagenomes</taxon>
        <taxon>ecological metagenomes</taxon>
    </lineage>
</organism>